<dbReference type="GO" id="GO:0005524">
    <property type="term" value="F:ATP binding"/>
    <property type="evidence" value="ECO:0007669"/>
    <property type="project" value="UniProtKB-UniRule"/>
</dbReference>
<dbReference type="SMART" id="SM00220">
    <property type="entry name" value="S_TKc"/>
    <property type="match status" value="2"/>
</dbReference>
<dbReference type="GO" id="GO:0000287">
    <property type="term" value="F:magnesium ion binding"/>
    <property type="evidence" value="ECO:0007669"/>
    <property type="project" value="InterPro"/>
</dbReference>
<dbReference type="Proteomes" id="UP000659654">
    <property type="component" value="Unassembled WGS sequence"/>
</dbReference>
<keyword evidence="9 12" id="KW-0067">ATP-binding</keyword>
<evidence type="ECO:0000256" key="5">
    <source>
        <dbReference type="ARBA" id="ARBA00022679"/>
    </source>
</evidence>
<feature type="domain" description="Protein kinase" evidence="17">
    <location>
        <begin position="375"/>
        <end position="637"/>
    </location>
</feature>
<feature type="binding site" evidence="14 15">
    <location>
        <position position="404"/>
    </location>
    <ligand>
        <name>ATP</name>
        <dbReference type="ChEBI" id="CHEBI:30616"/>
    </ligand>
</feature>
<dbReference type="Gene3D" id="1.10.510.10">
    <property type="entry name" value="Transferase(Phosphotransferase) domain 1"/>
    <property type="match status" value="2"/>
</dbReference>
<dbReference type="InterPro" id="IPR017441">
    <property type="entry name" value="Protein_kinase_ATP_BS"/>
</dbReference>
<accession>A0A1I7S933</accession>
<evidence type="ECO:0000313" key="21">
    <source>
        <dbReference type="Proteomes" id="UP000659654"/>
    </source>
</evidence>
<reference evidence="19" key="2">
    <citation type="submission" date="2020-09" db="EMBL/GenBank/DDBJ databases">
        <authorList>
            <person name="Kikuchi T."/>
        </authorList>
    </citation>
    <scope>NUCLEOTIDE SEQUENCE</scope>
    <source>
        <strain evidence="19">Ka4C1</strain>
    </source>
</reference>
<keyword evidence="4" id="KW-0597">Phosphoprotein</keyword>
<comment type="similarity">
    <text evidence="2 12">Belongs to the protein kinase superfamily. AGC Ser/Thr protein kinase family. S6 kinase subfamily.</text>
</comment>
<feature type="active site" description="Proton acceptor" evidence="13">
    <location>
        <position position="139"/>
    </location>
</feature>
<evidence type="ECO:0000256" key="2">
    <source>
        <dbReference type="ARBA" id="ARBA00009804"/>
    </source>
</evidence>
<comment type="catalytic activity">
    <reaction evidence="10 12">
        <text>L-threonyl-[protein] + ATP = O-phospho-L-threonyl-[protein] + ADP + H(+)</text>
        <dbReference type="Rhea" id="RHEA:46608"/>
        <dbReference type="Rhea" id="RHEA-COMP:11060"/>
        <dbReference type="Rhea" id="RHEA-COMP:11605"/>
        <dbReference type="ChEBI" id="CHEBI:15378"/>
        <dbReference type="ChEBI" id="CHEBI:30013"/>
        <dbReference type="ChEBI" id="CHEBI:30616"/>
        <dbReference type="ChEBI" id="CHEBI:61977"/>
        <dbReference type="ChEBI" id="CHEBI:456216"/>
        <dbReference type="EC" id="2.7.11.1"/>
    </reaction>
</comment>
<dbReference type="PROSITE" id="PS51285">
    <property type="entry name" value="AGC_KINASE_CTER"/>
    <property type="match status" value="1"/>
</dbReference>
<dbReference type="PIRSF" id="PIRSF000606">
    <property type="entry name" value="Ribsml_S6_kin_2"/>
    <property type="match status" value="1"/>
</dbReference>
<dbReference type="InterPro" id="IPR011009">
    <property type="entry name" value="Kinase-like_dom_sf"/>
</dbReference>
<dbReference type="Gene3D" id="3.30.200.20">
    <property type="entry name" value="Phosphorylase Kinase, domain 1"/>
    <property type="match status" value="2"/>
</dbReference>
<feature type="binding site" evidence="14 15">
    <location>
        <position position="43"/>
    </location>
    <ligand>
        <name>ATP</name>
        <dbReference type="ChEBI" id="CHEBI:30616"/>
    </ligand>
</feature>
<feature type="compositionally biased region" description="Polar residues" evidence="16">
    <location>
        <begin position="708"/>
        <end position="722"/>
    </location>
</feature>
<feature type="binding site" evidence="14">
    <location>
        <begin position="381"/>
        <end position="389"/>
    </location>
    <ligand>
        <name>ATP</name>
        <dbReference type="ChEBI" id="CHEBI:30616"/>
    </ligand>
</feature>
<dbReference type="AlphaFoldDB" id="A0A1I7S933"/>
<evidence type="ECO:0000256" key="13">
    <source>
        <dbReference type="PIRSR" id="PIRSR000606-50"/>
    </source>
</evidence>
<comment type="catalytic activity">
    <reaction evidence="11 12">
        <text>L-seryl-[protein] + ATP = O-phospho-L-seryl-[protein] + ADP + H(+)</text>
        <dbReference type="Rhea" id="RHEA:17989"/>
        <dbReference type="Rhea" id="RHEA-COMP:9863"/>
        <dbReference type="Rhea" id="RHEA-COMP:11604"/>
        <dbReference type="ChEBI" id="CHEBI:15378"/>
        <dbReference type="ChEBI" id="CHEBI:29999"/>
        <dbReference type="ChEBI" id="CHEBI:30616"/>
        <dbReference type="ChEBI" id="CHEBI:83421"/>
        <dbReference type="ChEBI" id="CHEBI:456216"/>
        <dbReference type="EC" id="2.7.11.1"/>
    </reaction>
</comment>
<dbReference type="InterPro" id="IPR000719">
    <property type="entry name" value="Prot_kinase_dom"/>
</dbReference>
<dbReference type="Proteomes" id="UP000095284">
    <property type="component" value="Unplaced"/>
</dbReference>
<dbReference type="WBParaSite" id="BXY_0952800.1">
    <property type="protein sequence ID" value="BXY_0952800.1"/>
    <property type="gene ID" value="BXY_0952800"/>
</dbReference>
<dbReference type="InterPro" id="IPR017892">
    <property type="entry name" value="Pkinase_C"/>
</dbReference>
<feature type="domain" description="Protein kinase" evidence="17">
    <location>
        <begin position="11"/>
        <end position="279"/>
    </location>
</feature>
<evidence type="ECO:0000256" key="9">
    <source>
        <dbReference type="ARBA" id="ARBA00022840"/>
    </source>
</evidence>
<evidence type="ECO:0000313" key="20">
    <source>
        <dbReference type="Proteomes" id="UP000095284"/>
    </source>
</evidence>
<dbReference type="FunFam" id="1.10.510.10:FF:000109">
    <property type="entry name" value="Ribosomal protein S6 kinase"/>
    <property type="match status" value="1"/>
</dbReference>
<dbReference type="InterPro" id="IPR008271">
    <property type="entry name" value="Ser/Thr_kinase_AS"/>
</dbReference>
<feature type="compositionally biased region" description="Basic and acidic residues" evidence="16">
    <location>
        <begin position="748"/>
        <end position="761"/>
    </location>
</feature>
<dbReference type="PROSITE" id="PS00107">
    <property type="entry name" value="PROTEIN_KINASE_ATP"/>
    <property type="match status" value="2"/>
</dbReference>
<evidence type="ECO:0000256" key="14">
    <source>
        <dbReference type="PIRSR" id="PIRSR000606-51"/>
    </source>
</evidence>
<dbReference type="FunFam" id="1.10.510.10:FF:000157">
    <property type="entry name" value="Ribosomal protein S6 kinase"/>
    <property type="match status" value="1"/>
</dbReference>
<evidence type="ECO:0000256" key="15">
    <source>
        <dbReference type="PROSITE-ProRule" id="PRU10141"/>
    </source>
</evidence>
<evidence type="ECO:0000256" key="1">
    <source>
        <dbReference type="ARBA" id="ARBA00001946"/>
    </source>
</evidence>
<dbReference type="GO" id="GO:0004674">
    <property type="term" value="F:protein serine/threonine kinase activity"/>
    <property type="evidence" value="ECO:0007669"/>
    <property type="project" value="UniProtKB-KW"/>
</dbReference>
<dbReference type="InterPro" id="IPR000961">
    <property type="entry name" value="AGC-kinase_C"/>
</dbReference>
<feature type="region of interest" description="Disordered" evidence="16">
    <location>
        <begin position="696"/>
        <end position="767"/>
    </location>
</feature>
<evidence type="ECO:0000256" key="8">
    <source>
        <dbReference type="ARBA" id="ARBA00022777"/>
    </source>
</evidence>
<evidence type="ECO:0000256" key="3">
    <source>
        <dbReference type="ARBA" id="ARBA00022527"/>
    </source>
</evidence>
<keyword evidence="21" id="KW-1185">Reference proteome</keyword>
<keyword evidence="5 12" id="KW-0808">Transferase</keyword>
<evidence type="ECO:0000256" key="16">
    <source>
        <dbReference type="SAM" id="MobiDB-lite"/>
    </source>
</evidence>
<feature type="binding site" evidence="14">
    <location>
        <begin position="17"/>
        <end position="25"/>
    </location>
    <ligand>
        <name>ATP</name>
        <dbReference type="ChEBI" id="CHEBI:30616"/>
    </ligand>
</feature>
<reference evidence="22" key="1">
    <citation type="submission" date="2016-11" db="UniProtKB">
        <authorList>
            <consortium name="WormBaseParasite"/>
        </authorList>
    </citation>
    <scope>IDENTIFICATION</scope>
</reference>
<dbReference type="PROSITE" id="PS50011">
    <property type="entry name" value="PROTEIN_KINASE_DOM"/>
    <property type="match status" value="2"/>
</dbReference>
<dbReference type="Proteomes" id="UP000582659">
    <property type="component" value="Unassembled WGS sequence"/>
</dbReference>
<evidence type="ECO:0000256" key="11">
    <source>
        <dbReference type="ARBA" id="ARBA00048679"/>
    </source>
</evidence>
<dbReference type="PROSITE" id="PS00108">
    <property type="entry name" value="PROTEIN_KINASE_ST"/>
    <property type="match status" value="2"/>
</dbReference>
<dbReference type="EC" id="2.7.11.1" evidence="12"/>
<comment type="cofactor">
    <cofactor evidence="1 12">
        <name>Mg(2+)</name>
        <dbReference type="ChEBI" id="CHEBI:18420"/>
    </cofactor>
</comment>
<gene>
    <name evidence="19" type="ORF">BXYJ_LOCUS1885</name>
</gene>
<dbReference type="Pfam" id="PF00069">
    <property type="entry name" value="Pkinase"/>
    <property type="match status" value="2"/>
</dbReference>
<dbReference type="SMR" id="A0A1I7S933"/>
<feature type="active site" description="Proton acceptor" evidence="13">
    <location>
        <position position="493"/>
    </location>
</feature>
<proteinExistence type="inferred from homology"/>
<organism evidence="20 22">
    <name type="scientific">Bursaphelenchus xylophilus</name>
    <name type="common">Pinewood nematode worm</name>
    <name type="synonym">Aphelenchoides xylophilus</name>
    <dbReference type="NCBI Taxonomy" id="6326"/>
    <lineage>
        <taxon>Eukaryota</taxon>
        <taxon>Metazoa</taxon>
        <taxon>Ecdysozoa</taxon>
        <taxon>Nematoda</taxon>
        <taxon>Chromadorea</taxon>
        <taxon>Rhabditida</taxon>
        <taxon>Tylenchina</taxon>
        <taxon>Tylenchomorpha</taxon>
        <taxon>Aphelenchoidea</taxon>
        <taxon>Aphelenchoididae</taxon>
        <taxon>Bursaphelenchus</taxon>
    </lineage>
</organism>
<dbReference type="SUPFAM" id="SSF56112">
    <property type="entry name" value="Protein kinase-like (PK-like)"/>
    <property type="match status" value="2"/>
</dbReference>
<evidence type="ECO:0000256" key="4">
    <source>
        <dbReference type="ARBA" id="ARBA00022553"/>
    </source>
</evidence>
<protein>
    <recommendedName>
        <fullName evidence="12">Ribosomal protein S6 kinase</fullName>
        <ecNumber evidence="12">2.7.11.1</ecNumber>
    </recommendedName>
</protein>
<dbReference type="Pfam" id="PF00433">
    <property type="entry name" value="Pkinase_C"/>
    <property type="match status" value="1"/>
</dbReference>
<dbReference type="GO" id="GO:0035556">
    <property type="term" value="P:intracellular signal transduction"/>
    <property type="evidence" value="ECO:0007669"/>
    <property type="project" value="InterPro"/>
</dbReference>
<keyword evidence="7 12" id="KW-0547">Nucleotide-binding</keyword>
<evidence type="ECO:0000256" key="12">
    <source>
        <dbReference type="PIRNR" id="PIRNR000606"/>
    </source>
</evidence>
<dbReference type="eggNOG" id="KOG0603">
    <property type="taxonomic scope" value="Eukaryota"/>
</dbReference>
<dbReference type="EMBL" id="CAJFDI010000001">
    <property type="protein sequence ID" value="CAD5210338.1"/>
    <property type="molecule type" value="Genomic_DNA"/>
</dbReference>
<evidence type="ECO:0000256" key="6">
    <source>
        <dbReference type="ARBA" id="ARBA00022737"/>
    </source>
</evidence>
<keyword evidence="8 12" id="KW-0418">Kinase</keyword>
<dbReference type="InterPro" id="IPR016239">
    <property type="entry name" value="Ribosomal_S6_kinase_II"/>
</dbReference>
<evidence type="ECO:0000259" key="17">
    <source>
        <dbReference type="PROSITE" id="PS50011"/>
    </source>
</evidence>
<evidence type="ECO:0000313" key="19">
    <source>
        <dbReference type="EMBL" id="CAD5210338.1"/>
    </source>
</evidence>
<dbReference type="PANTHER" id="PTHR24351">
    <property type="entry name" value="RIBOSOMAL PROTEIN S6 KINASE"/>
    <property type="match status" value="1"/>
</dbReference>
<name>A0A1I7S933_BURXY</name>
<keyword evidence="6" id="KW-0677">Repeat</keyword>
<sequence length="767" mass="86779">METETVSMSDFALIKVLGKGAYGKVFLVRKIGGSDHGVYYAMKVLKKERIVSKQKSLEHALMERKVLIQLRGCPFLVNMIYAFQSDSKLHIIMEYVSGGELFTHLCRRRYFPPQMARFYLAELAVALEYVHQNGVIYRDLKLENILLDSDGHVKLTDFGLSKAFDVKEEINLAHSYCGTVEYLAPEVVKRDPAGYTKLADWWSYGVIAFELLTGCSPFTIDGDHNSAREVGKRILEKQVPYPKNMDNVCKNFISSFLERNQTKRLGMNDVKDFADHPFFQGVDWEEARNRKLTPPFKPHIGGQSDVRNFAPEFTALEPVFTPGDVSDSFKTMFMGYSYISPSVMYSNNNVIGEENLDGNANIKQSPFFNKYELVLTNDGFLGHGTFSVCRKCRRLSDGKLFAVKIVSQKFSHQARREVRILETVNPHPNIVNFVEVLEDYLHFYIVLELLTGGELLHRLKNMNAFTECEASKFMSQLVAAVSHLHSKFVVHRDLKPENILFESDAPDAQIKLIDFGFARLLPNTYESLSTPCFTLAYAAPEVIEVEDELPQYNQQCDLWSLGVIMFTMLSGKVPFHAKTTAESANDIIARIRSAEFSFDDPSFDSVSNMAKDLITGLLTIDPKKRVTLAELCRHPWINMHKKTNALSEAKQLTTPTLLPKTAGESFNETITALWSANKAGFHLMDVTTAPLLVKRRGTKRASSDRNLENNNKAESTLHSVSEANEDHLSRPNTLDIYGSAPNSAAFTEYRDTKPPELKYSRDCPPYN</sequence>
<dbReference type="OrthoDB" id="6764942at2759"/>
<dbReference type="SMART" id="SM00133">
    <property type="entry name" value="S_TK_X"/>
    <property type="match status" value="1"/>
</dbReference>
<dbReference type="EMBL" id="CAJFCV020000001">
    <property type="protein sequence ID" value="CAG9086204.1"/>
    <property type="molecule type" value="Genomic_DNA"/>
</dbReference>
<feature type="domain" description="AGC-kinase C-terminal" evidence="18">
    <location>
        <begin position="280"/>
        <end position="348"/>
    </location>
</feature>
<keyword evidence="3 12" id="KW-0723">Serine/threonine-protein kinase</keyword>
<evidence type="ECO:0000313" key="22">
    <source>
        <dbReference type="WBParaSite" id="BXY_0952800.1"/>
    </source>
</evidence>
<evidence type="ECO:0000259" key="18">
    <source>
        <dbReference type="PROSITE" id="PS51285"/>
    </source>
</evidence>
<evidence type="ECO:0000256" key="7">
    <source>
        <dbReference type="ARBA" id="ARBA00022741"/>
    </source>
</evidence>
<evidence type="ECO:0000256" key="10">
    <source>
        <dbReference type="ARBA" id="ARBA00047899"/>
    </source>
</evidence>